<dbReference type="NCBIfam" id="NF033542">
    <property type="entry name" value="transpos_IS110"/>
    <property type="match status" value="1"/>
</dbReference>
<dbReference type="PANTHER" id="PTHR33055:SF3">
    <property type="entry name" value="PUTATIVE TRANSPOSASE FOR IS117-RELATED"/>
    <property type="match status" value="1"/>
</dbReference>
<dbReference type="InterPro" id="IPR002525">
    <property type="entry name" value="Transp_IS110-like_N"/>
</dbReference>
<proteinExistence type="predicted"/>
<name>A0ABS5KA29_9BACT</name>
<dbReference type="PANTHER" id="PTHR33055">
    <property type="entry name" value="TRANSPOSASE FOR INSERTION SEQUENCE ELEMENT IS1111A"/>
    <property type="match status" value="1"/>
</dbReference>
<evidence type="ECO:0000313" key="4">
    <source>
        <dbReference type="Proteomes" id="UP000721861"/>
    </source>
</evidence>
<dbReference type="EMBL" id="JAGUCN010000011">
    <property type="protein sequence ID" value="MBS2211865.1"/>
    <property type="molecule type" value="Genomic_DNA"/>
</dbReference>
<keyword evidence="4" id="KW-1185">Reference proteome</keyword>
<sequence>MKKSVVIGIDFSKLTLDVTFFKVEQPDAKHYQQFDNTEEGCKQIIKWIKDSFSNCSDWLICGEYTGLYSMTAAMVFNSKRIALWLENPQQIKLSSGIKREKNDKVDSNQIAMYALRFMDRAKLYKPNGDVLLKVRELVRYKDRLTKIRTQIVVPSHELKQVRKEWNETTYIYNQSGEIMNVLEKQIKDIESKMLALLETDPELKRLYKLVNSVVGIGMQTAIYLLIHTWGFTAFNTPRQLACYCGVAPFSKQSGTSVKGKNQVSQIADKKLKSLLHMCALNAVKFDPFMKAYYERKMEEGKHKMNVLNNVKNKLIYRICAVVSSGQEYDKSYSFQHVYTAA</sequence>
<reference evidence="3 4" key="1">
    <citation type="journal article" date="2014" name="Int. J. Syst. Evol. Microbiol.">
        <title>Carboxylicivirga gen. nov. in the family Marinilabiliaceae with two novel species, Carboxylicivirga mesophila sp. nov. and Carboxylicivirga taeanensis sp. nov., and reclassification of Cytophaga fermentans as Saccharicrinis fermentans gen. nov., comb. nov.</title>
        <authorList>
            <person name="Yang S.H."/>
            <person name="Seo H.S."/>
            <person name="Woo J.H."/>
            <person name="Oh H.M."/>
            <person name="Jang H."/>
            <person name="Lee J.H."/>
            <person name="Kim S.J."/>
            <person name="Kwon K.K."/>
        </authorList>
    </citation>
    <scope>NUCLEOTIDE SEQUENCE [LARGE SCALE GENOMIC DNA]</scope>
    <source>
        <strain evidence="3 4">JCM 18290</strain>
    </source>
</reference>
<organism evidence="3 4">
    <name type="scientific">Carboxylicivirga mesophila</name>
    <dbReference type="NCBI Taxonomy" id="1166478"/>
    <lineage>
        <taxon>Bacteria</taxon>
        <taxon>Pseudomonadati</taxon>
        <taxon>Bacteroidota</taxon>
        <taxon>Bacteroidia</taxon>
        <taxon>Marinilabiliales</taxon>
        <taxon>Marinilabiliaceae</taxon>
        <taxon>Carboxylicivirga</taxon>
    </lineage>
</organism>
<evidence type="ECO:0000313" key="3">
    <source>
        <dbReference type="EMBL" id="MBS2211865.1"/>
    </source>
</evidence>
<gene>
    <name evidence="3" type="ORF">KEM09_10640</name>
</gene>
<feature type="domain" description="Transposase IS116/IS110/IS902 C-terminal" evidence="2">
    <location>
        <begin position="208"/>
        <end position="294"/>
    </location>
</feature>
<accession>A0ABS5KA29</accession>
<dbReference type="InterPro" id="IPR003346">
    <property type="entry name" value="Transposase_20"/>
</dbReference>
<comment type="caution">
    <text evidence="3">The sequence shown here is derived from an EMBL/GenBank/DDBJ whole genome shotgun (WGS) entry which is preliminary data.</text>
</comment>
<dbReference type="Pfam" id="PF01548">
    <property type="entry name" value="DEDD_Tnp_IS110"/>
    <property type="match status" value="1"/>
</dbReference>
<dbReference type="RefSeq" id="WP_212228181.1">
    <property type="nucleotide sequence ID" value="NZ_JAGUCN010000011.1"/>
</dbReference>
<protein>
    <submittedName>
        <fullName evidence="3">IS110 family transposase</fullName>
    </submittedName>
</protein>
<dbReference type="Proteomes" id="UP000721861">
    <property type="component" value="Unassembled WGS sequence"/>
</dbReference>
<dbReference type="InterPro" id="IPR047650">
    <property type="entry name" value="Transpos_IS110"/>
</dbReference>
<feature type="domain" description="Transposase IS110-like N-terminal" evidence="1">
    <location>
        <begin position="7"/>
        <end position="151"/>
    </location>
</feature>
<evidence type="ECO:0000259" key="1">
    <source>
        <dbReference type="Pfam" id="PF01548"/>
    </source>
</evidence>
<dbReference type="Pfam" id="PF02371">
    <property type="entry name" value="Transposase_20"/>
    <property type="match status" value="1"/>
</dbReference>
<evidence type="ECO:0000259" key="2">
    <source>
        <dbReference type="Pfam" id="PF02371"/>
    </source>
</evidence>